<gene>
    <name evidence="1" type="ORF">IC620_15085</name>
</gene>
<sequence length="123" mass="14130">MWIDFVHDPKPITSIYKKIPDLDDVFLAGLEFRGIDLRLEIVINNMPEDPPRKWKLRNCTKVQVDLYLLHIKNFSMIDWNPDKALNVNFAKQENDLIRLDAGSNITGVSCMFKALAVSKISAL</sequence>
<reference evidence="1" key="1">
    <citation type="submission" date="2020-09" db="EMBL/GenBank/DDBJ databases">
        <title>A novel bacterium of genus Hazenella, isolated from South China Sea.</title>
        <authorList>
            <person name="Huang H."/>
            <person name="Mo K."/>
            <person name="Hu Y."/>
        </authorList>
    </citation>
    <scope>NUCLEOTIDE SEQUENCE</scope>
    <source>
        <strain evidence="1">IB182357</strain>
    </source>
</reference>
<name>A0A926NE02_9BACL</name>
<dbReference type="AlphaFoldDB" id="A0A926NE02"/>
<evidence type="ECO:0000313" key="2">
    <source>
        <dbReference type="Proteomes" id="UP000661691"/>
    </source>
</evidence>
<dbReference type="EMBL" id="JACXAH010000033">
    <property type="protein sequence ID" value="MBD1373670.1"/>
    <property type="molecule type" value="Genomic_DNA"/>
</dbReference>
<dbReference type="Proteomes" id="UP000661691">
    <property type="component" value="Unassembled WGS sequence"/>
</dbReference>
<proteinExistence type="predicted"/>
<dbReference type="InterPro" id="IPR028957">
    <property type="entry name" value="Imm50"/>
</dbReference>
<keyword evidence="2" id="KW-1185">Reference proteome</keyword>
<dbReference type="Pfam" id="PF15594">
    <property type="entry name" value="Imm50"/>
    <property type="match status" value="1"/>
</dbReference>
<comment type="caution">
    <text evidence="1">The sequence shown here is derived from an EMBL/GenBank/DDBJ whole genome shotgun (WGS) entry which is preliminary data.</text>
</comment>
<evidence type="ECO:0000313" key="1">
    <source>
        <dbReference type="EMBL" id="MBD1373670.1"/>
    </source>
</evidence>
<dbReference type="RefSeq" id="WP_191142669.1">
    <property type="nucleotide sequence ID" value="NZ_JACXAH010000033.1"/>
</dbReference>
<protein>
    <submittedName>
        <fullName evidence="1">Uncharacterized protein</fullName>
    </submittedName>
</protein>
<accession>A0A926NE02</accession>
<organism evidence="1 2">
    <name type="scientific">Polycladospora coralii</name>
    <dbReference type="NCBI Taxonomy" id="2771432"/>
    <lineage>
        <taxon>Bacteria</taxon>
        <taxon>Bacillati</taxon>
        <taxon>Bacillota</taxon>
        <taxon>Bacilli</taxon>
        <taxon>Bacillales</taxon>
        <taxon>Thermoactinomycetaceae</taxon>
        <taxon>Polycladospora</taxon>
    </lineage>
</organism>